<dbReference type="EMBL" id="BHYL01000038">
    <property type="protein sequence ID" value="GCD18913.1"/>
    <property type="molecule type" value="Genomic_DNA"/>
</dbReference>
<dbReference type="InterPro" id="IPR058807">
    <property type="entry name" value="ScoMcrA_N"/>
</dbReference>
<dbReference type="Proteomes" id="UP000288246">
    <property type="component" value="Unassembled WGS sequence"/>
</dbReference>
<protein>
    <recommendedName>
        <fullName evidence="2">ScoMcrA-like N-terminal head domain-containing protein</fullName>
    </recommendedName>
</protein>
<feature type="region of interest" description="Disordered" evidence="1">
    <location>
        <begin position="98"/>
        <end position="127"/>
    </location>
</feature>
<sequence length="151" mass="16001">MATFSAVTRQHILQAIGEHDSRGRDDFLGVYGFAPDDGYALLHEGRVYEPRAIVGVAHRYATGRLGIADEVAVDAATAVLRKRGFDVTEPAVATRTPVAAARPARAPRSTTRTSTPRTTTRASSAAPERVAPICPTCSMTLPATGVCDYCG</sequence>
<organism evidence="3 4">
    <name type="scientific">Cellulomonas algicola</name>
    <dbReference type="NCBI Taxonomy" id="2071633"/>
    <lineage>
        <taxon>Bacteria</taxon>
        <taxon>Bacillati</taxon>
        <taxon>Actinomycetota</taxon>
        <taxon>Actinomycetes</taxon>
        <taxon>Micrococcales</taxon>
        <taxon>Cellulomonadaceae</taxon>
        <taxon>Cellulomonas</taxon>
    </lineage>
</organism>
<evidence type="ECO:0000256" key="1">
    <source>
        <dbReference type="SAM" id="MobiDB-lite"/>
    </source>
</evidence>
<gene>
    <name evidence="3" type="ORF">CTKZ_04750</name>
</gene>
<dbReference type="Pfam" id="PF26345">
    <property type="entry name" value="ScoMcrA_N"/>
    <property type="match status" value="1"/>
</dbReference>
<keyword evidence="4" id="KW-1185">Reference proteome</keyword>
<evidence type="ECO:0000313" key="3">
    <source>
        <dbReference type="EMBL" id="GCD18913.1"/>
    </source>
</evidence>
<comment type="caution">
    <text evidence="3">The sequence shown here is derived from an EMBL/GenBank/DDBJ whole genome shotgun (WGS) entry which is preliminary data.</text>
</comment>
<feature type="domain" description="ScoMcrA-like N-terminal head" evidence="2">
    <location>
        <begin position="5"/>
        <end position="89"/>
    </location>
</feature>
<dbReference type="AlphaFoldDB" id="A0A401UW57"/>
<name>A0A401UW57_9CELL</name>
<dbReference type="OrthoDB" id="9802640at2"/>
<accession>A0A401UW57</accession>
<reference evidence="3 4" key="1">
    <citation type="submission" date="2018-11" db="EMBL/GenBank/DDBJ databases">
        <title>Draft genome sequence of Cellulomonas takizawaensis strain TKZ-21.</title>
        <authorList>
            <person name="Yamamura H."/>
            <person name="Hayashi T."/>
            <person name="Hamada M."/>
            <person name="Serisawa Y."/>
            <person name="Matsuyama K."/>
            <person name="Nakagawa Y."/>
            <person name="Otoguro M."/>
            <person name="Yanagida F."/>
            <person name="Hayakawa M."/>
        </authorList>
    </citation>
    <scope>NUCLEOTIDE SEQUENCE [LARGE SCALE GENOMIC DNA]</scope>
    <source>
        <strain evidence="3 4">TKZ-21</strain>
    </source>
</reference>
<proteinExistence type="predicted"/>
<evidence type="ECO:0000259" key="2">
    <source>
        <dbReference type="Pfam" id="PF26345"/>
    </source>
</evidence>
<dbReference type="RefSeq" id="WP_124341463.1">
    <property type="nucleotide sequence ID" value="NZ_BHYL01000038.1"/>
</dbReference>
<evidence type="ECO:0000313" key="4">
    <source>
        <dbReference type="Proteomes" id="UP000288246"/>
    </source>
</evidence>